<reference evidence="2" key="2">
    <citation type="submission" date="2023-05" db="EMBL/GenBank/DDBJ databases">
        <authorList>
            <consortium name="Lawrence Berkeley National Laboratory"/>
            <person name="Steindorff A."/>
            <person name="Hensen N."/>
            <person name="Bonometti L."/>
            <person name="Westerberg I."/>
            <person name="Brannstrom I.O."/>
            <person name="Guillou S."/>
            <person name="Cros-Aarteil S."/>
            <person name="Calhoun S."/>
            <person name="Haridas S."/>
            <person name="Kuo A."/>
            <person name="Mondo S."/>
            <person name="Pangilinan J."/>
            <person name="Riley R."/>
            <person name="Labutti K."/>
            <person name="Andreopoulos B."/>
            <person name="Lipzen A."/>
            <person name="Chen C."/>
            <person name="Yanf M."/>
            <person name="Daum C."/>
            <person name="Ng V."/>
            <person name="Clum A."/>
            <person name="Ohm R."/>
            <person name="Martin F."/>
            <person name="Silar P."/>
            <person name="Natvig D."/>
            <person name="Lalanne C."/>
            <person name="Gautier V."/>
            <person name="Ament-Velasquez S.L."/>
            <person name="Kruys A."/>
            <person name="Hutchinson M.I."/>
            <person name="Powell A.J."/>
            <person name="Barry K."/>
            <person name="Miller A.N."/>
            <person name="Grigoriev I.V."/>
            <person name="Debuchy R."/>
            <person name="Gladieux P."/>
            <person name="Thoren M.H."/>
            <person name="Johannesson H."/>
        </authorList>
    </citation>
    <scope>NUCLEOTIDE SEQUENCE</scope>
    <source>
        <strain evidence="2">CBS 538.74</strain>
    </source>
</reference>
<comment type="caution">
    <text evidence="2">The sequence shown here is derived from an EMBL/GenBank/DDBJ whole genome shotgun (WGS) entry which is preliminary data.</text>
</comment>
<accession>A0AAN6VSA0</accession>
<keyword evidence="3" id="KW-1185">Reference proteome</keyword>
<dbReference type="Proteomes" id="UP001302745">
    <property type="component" value="Unassembled WGS sequence"/>
</dbReference>
<evidence type="ECO:0000256" key="1">
    <source>
        <dbReference type="SAM" id="MobiDB-lite"/>
    </source>
</evidence>
<feature type="compositionally biased region" description="Acidic residues" evidence="1">
    <location>
        <begin position="100"/>
        <end position="113"/>
    </location>
</feature>
<gene>
    <name evidence="2" type="ORF">C8A00DRAFT_31733</name>
</gene>
<dbReference type="AlphaFoldDB" id="A0AAN6VSA0"/>
<evidence type="ECO:0000313" key="3">
    <source>
        <dbReference type="Proteomes" id="UP001302745"/>
    </source>
</evidence>
<feature type="region of interest" description="Disordered" evidence="1">
    <location>
        <begin position="65"/>
        <end position="114"/>
    </location>
</feature>
<proteinExistence type="predicted"/>
<name>A0AAN6VSA0_9PEZI</name>
<dbReference type="SUPFAM" id="SSF56214">
    <property type="entry name" value="4'-phosphopantetheinyl transferase"/>
    <property type="match status" value="1"/>
</dbReference>
<evidence type="ECO:0008006" key="4">
    <source>
        <dbReference type="Google" id="ProtNLM"/>
    </source>
</evidence>
<reference evidence="2" key="1">
    <citation type="journal article" date="2023" name="Mol. Phylogenet. Evol.">
        <title>Genome-scale phylogeny and comparative genomics of the fungal order Sordariales.</title>
        <authorList>
            <person name="Hensen N."/>
            <person name="Bonometti L."/>
            <person name="Westerberg I."/>
            <person name="Brannstrom I.O."/>
            <person name="Guillou S."/>
            <person name="Cros-Aarteil S."/>
            <person name="Calhoun S."/>
            <person name="Haridas S."/>
            <person name="Kuo A."/>
            <person name="Mondo S."/>
            <person name="Pangilinan J."/>
            <person name="Riley R."/>
            <person name="LaButti K."/>
            <person name="Andreopoulos B."/>
            <person name="Lipzen A."/>
            <person name="Chen C."/>
            <person name="Yan M."/>
            <person name="Daum C."/>
            <person name="Ng V."/>
            <person name="Clum A."/>
            <person name="Steindorff A."/>
            <person name="Ohm R.A."/>
            <person name="Martin F."/>
            <person name="Silar P."/>
            <person name="Natvig D.O."/>
            <person name="Lalanne C."/>
            <person name="Gautier V."/>
            <person name="Ament-Velasquez S.L."/>
            <person name="Kruys A."/>
            <person name="Hutchinson M.I."/>
            <person name="Powell A.J."/>
            <person name="Barry K."/>
            <person name="Miller A.N."/>
            <person name="Grigoriev I.V."/>
            <person name="Debuchy R."/>
            <person name="Gladieux P."/>
            <person name="Hiltunen Thoren M."/>
            <person name="Johannesson H."/>
        </authorList>
    </citation>
    <scope>NUCLEOTIDE SEQUENCE</scope>
    <source>
        <strain evidence="2">CBS 538.74</strain>
    </source>
</reference>
<dbReference type="InterPro" id="IPR037143">
    <property type="entry name" value="4-PPantetheinyl_Trfase_dom_sf"/>
</dbReference>
<dbReference type="Gene3D" id="3.90.470.20">
    <property type="entry name" value="4'-phosphopantetheinyl transferase domain"/>
    <property type="match status" value="2"/>
</dbReference>
<dbReference type="EMBL" id="MU856888">
    <property type="protein sequence ID" value="KAK4155401.1"/>
    <property type="molecule type" value="Genomic_DNA"/>
</dbReference>
<sequence length="241" mass="26472">MPPPLPFPFPLRIGTDICRVGRIGRILRSRQCTRFIQRVLAPEELARAKPALRQVLEAAANNAARTTAAEISLKEPRGLRGGPAWQTRGKQAGEPRTDKEEEEEEEELSEELSEADREVYKRAATHLAGRWGSAKQEKGSKFAAKEAAFKAHPHLRLGFHDILILAASEAQELTGDLVLNSWSNAAPVALIRATNGGAARDQMARVSISHDGDYATAMCIGFEAGHEPKKGWFSSLSRLWS</sequence>
<organism evidence="2 3">
    <name type="scientific">Chaetomidium leptoderma</name>
    <dbReference type="NCBI Taxonomy" id="669021"/>
    <lineage>
        <taxon>Eukaryota</taxon>
        <taxon>Fungi</taxon>
        <taxon>Dikarya</taxon>
        <taxon>Ascomycota</taxon>
        <taxon>Pezizomycotina</taxon>
        <taxon>Sordariomycetes</taxon>
        <taxon>Sordariomycetidae</taxon>
        <taxon>Sordariales</taxon>
        <taxon>Chaetomiaceae</taxon>
        <taxon>Chaetomidium</taxon>
    </lineage>
</organism>
<dbReference type="GO" id="GO:0000287">
    <property type="term" value="F:magnesium ion binding"/>
    <property type="evidence" value="ECO:0007669"/>
    <property type="project" value="InterPro"/>
</dbReference>
<protein>
    <recommendedName>
        <fullName evidence="4">4'-phosphopantetheinyl transferase domain-containing protein</fullName>
    </recommendedName>
</protein>
<dbReference type="GO" id="GO:0008897">
    <property type="term" value="F:holo-[acyl-carrier-protein] synthase activity"/>
    <property type="evidence" value="ECO:0007669"/>
    <property type="project" value="InterPro"/>
</dbReference>
<evidence type="ECO:0000313" key="2">
    <source>
        <dbReference type="EMBL" id="KAK4155401.1"/>
    </source>
</evidence>